<accession>A0A5Q4BH30</accession>
<protein>
    <submittedName>
        <fullName evidence="1">Uncharacterized protein</fullName>
    </submittedName>
</protein>
<dbReference type="AlphaFoldDB" id="A0A5Q4BH30"/>
<dbReference type="EMBL" id="PUHP01001365">
    <property type="protein sequence ID" value="TQN66007.1"/>
    <property type="molecule type" value="Genomic_DNA"/>
</dbReference>
<name>A0A5Q4BH30_9PEZI</name>
<keyword evidence="2" id="KW-1185">Reference proteome</keyword>
<proteinExistence type="predicted"/>
<reference evidence="1 2" key="1">
    <citation type="journal article" date="2019" name="Sci. Rep.">
        <title>Colletotrichum shisoi sp. nov., an anthracnose pathogen of Perilla frutescens in Japan: molecular phylogenetic, morphological and genomic evidence.</title>
        <authorList>
            <person name="Gan P."/>
            <person name="Tsushima A."/>
            <person name="Hiroyama R."/>
            <person name="Narusaka M."/>
            <person name="Takano Y."/>
            <person name="Narusaka Y."/>
            <person name="Kawaradani M."/>
            <person name="Damm U."/>
            <person name="Shirasu K."/>
        </authorList>
    </citation>
    <scope>NUCLEOTIDE SEQUENCE [LARGE SCALE GENOMIC DNA]</scope>
    <source>
        <strain evidence="1 2">PG-2018a</strain>
    </source>
</reference>
<evidence type="ECO:0000313" key="2">
    <source>
        <dbReference type="Proteomes" id="UP000326340"/>
    </source>
</evidence>
<dbReference type="Proteomes" id="UP000326340">
    <property type="component" value="Unassembled WGS sequence"/>
</dbReference>
<dbReference type="OrthoDB" id="10527999at2759"/>
<gene>
    <name evidence="1" type="ORF">CSHISOI_09442</name>
</gene>
<evidence type="ECO:0000313" key="1">
    <source>
        <dbReference type="EMBL" id="TQN66007.1"/>
    </source>
</evidence>
<sequence>MVPLIITLTYFLAAGTFALPFDLLGFPQNLMPSLVTRQKDPTPQYTAVENAAAAAGTTLRNGEWHYFRLCSHLAEKAPENHLQEKTGCRHHLIVVGKVIKGGIFRRRPQFKGRMYHVKPTDGKFMWLWIWHPYLVFDSQTISYGGKTTSEKAKRARLASLSKFCVSGVFQQQR</sequence>
<comment type="caution">
    <text evidence="1">The sequence shown here is derived from an EMBL/GenBank/DDBJ whole genome shotgun (WGS) entry which is preliminary data.</text>
</comment>
<organism evidence="1 2">
    <name type="scientific">Colletotrichum shisoi</name>
    <dbReference type="NCBI Taxonomy" id="2078593"/>
    <lineage>
        <taxon>Eukaryota</taxon>
        <taxon>Fungi</taxon>
        <taxon>Dikarya</taxon>
        <taxon>Ascomycota</taxon>
        <taxon>Pezizomycotina</taxon>
        <taxon>Sordariomycetes</taxon>
        <taxon>Hypocreomycetidae</taxon>
        <taxon>Glomerellales</taxon>
        <taxon>Glomerellaceae</taxon>
        <taxon>Colletotrichum</taxon>
        <taxon>Colletotrichum destructivum species complex</taxon>
    </lineage>
</organism>